<dbReference type="RefSeq" id="WP_174881767.1">
    <property type="nucleotide sequence ID" value="NZ_CADEPK010000426.1"/>
</dbReference>
<evidence type="ECO:0000313" key="3">
    <source>
        <dbReference type="Proteomes" id="UP001232245"/>
    </source>
</evidence>
<keyword evidence="1" id="KW-0812">Transmembrane</keyword>
<evidence type="ECO:0000256" key="1">
    <source>
        <dbReference type="SAM" id="Phobius"/>
    </source>
</evidence>
<keyword evidence="3" id="KW-1185">Reference proteome</keyword>
<name>A0ABT9Z0S1_9BACI</name>
<dbReference type="EMBL" id="JAUSTZ010000003">
    <property type="protein sequence ID" value="MDQ0225854.1"/>
    <property type="molecule type" value="Genomic_DNA"/>
</dbReference>
<gene>
    <name evidence="2" type="ORF">J2S02_002198</name>
</gene>
<feature type="transmembrane region" description="Helical" evidence="1">
    <location>
        <begin position="100"/>
        <end position="118"/>
    </location>
</feature>
<reference evidence="2 3" key="1">
    <citation type="submission" date="2023-07" db="EMBL/GenBank/DDBJ databases">
        <title>Genomic Encyclopedia of Type Strains, Phase IV (KMG-IV): sequencing the most valuable type-strain genomes for metagenomic binning, comparative biology and taxonomic classification.</title>
        <authorList>
            <person name="Goeker M."/>
        </authorList>
    </citation>
    <scope>NUCLEOTIDE SEQUENCE [LARGE SCALE GENOMIC DNA]</scope>
    <source>
        <strain evidence="2 3">DSM 17723</strain>
    </source>
</reference>
<organism evidence="2 3">
    <name type="scientific">Metabacillus niabensis</name>
    <dbReference type="NCBI Taxonomy" id="324854"/>
    <lineage>
        <taxon>Bacteria</taxon>
        <taxon>Bacillati</taxon>
        <taxon>Bacillota</taxon>
        <taxon>Bacilli</taxon>
        <taxon>Bacillales</taxon>
        <taxon>Bacillaceae</taxon>
        <taxon>Metabacillus</taxon>
    </lineage>
</organism>
<keyword evidence="1" id="KW-1133">Transmembrane helix</keyword>
<feature type="transmembrane region" description="Helical" evidence="1">
    <location>
        <begin position="56"/>
        <end position="79"/>
    </location>
</feature>
<protein>
    <submittedName>
        <fullName evidence="2">Uncharacterized protein</fullName>
    </submittedName>
</protein>
<evidence type="ECO:0000313" key="2">
    <source>
        <dbReference type="EMBL" id="MDQ0225854.1"/>
    </source>
</evidence>
<accession>A0ABT9Z0S1</accession>
<keyword evidence="1" id="KW-0472">Membrane</keyword>
<feature type="transmembrane region" description="Helical" evidence="1">
    <location>
        <begin position="130"/>
        <end position="149"/>
    </location>
</feature>
<dbReference type="Proteomes" id="UP001232245">
    <property type="component" value="Unassembled WGS sequence"/>
</dbReference>
<comment type="caution">
    <text evidence="2">The sequence shown here is derived from an EMBL/GenBank/DDBJ whole genome shotgun (WGS) entry which is preliminary data.</text>
</comment>
<sequence>MKDDKDEHIDWNYSGKTNLLFGTGANASERMIVWASSFVVPLFFLYAYFFKELQLTPLQLVIGLFVAVDIGGGMVANSLNSCKRFYHSLNKSESKIERMYKNHFLFSCLHIHPIIIWLVFDPSNWENGLIWYGLFITAVLFVLKAPLYLKRPISMLMILLAIMINEYALYAIPGFEWLMPVLFIKIIYGHLVKEEPYRPIKG</sequence>
<proteinExistence type="predicted"/>
<feature type="transmembrane region" description="Helical" evidence="1">
    <location>
        <begin position="31"/>
        <end position="50"/>
    </location>
</feature>
<feature type="transmembrane region" description="Helical" evidence="1">
    <location>
        <begin position="156"/>
        <end position="175"/>
    </location>
</feature>